<reference evidence="3 4" key="1">
    <citation type="submission" date="2018-01" db="EMBL/GenBank/DDBJ databases">
        <title>Metagenomic assembled genomes from two thermal pools in the Uzon Caldera, Kamchatka, Russia.</title>
        <authorList>
            <person name="Wilkins L."/>
            <person name="Ettinger C."/>
        </authorList>
    </citation>
    <scope>NUCLEOTIDE SEQUENCE [LARGE SCALE GENOMIC DNA]</scope>
    <source>
        <strain evidence="3">ZAV-15</strain>
    </source>
</reference>
<dbReference type="PANTHER" id="PTHR47637">
    <property type="entry name" value="CHAPERONE SURA"/>
    <property type="match status" value="1"/>
</dbReference>
<keyword evidence="1" id="KW-0732">Signal</keyword>
<organism evidence="3 4">
    <name type="scientific">Caldimicrobium thiodismutans</name>
    <dbReference type="NCBI Taxonomy" id="1653476"/>
    <lineage>
        <taxon>Bacteria</taxon>
        <taxon>Pseudomonadati</taxon>
        <taxon>Thermodesulfobacteriota</taxon>
        <taxon>Thermodesulfobacteria</taxon>
        <taxon>Thermodesulfobacteriales</taxon>
        <taxon>Thermodesulfobacteriaceae</taxon>
        <taxon>Caldimicrobium</taxon>
    </lineage>
</organism>
<feature type="domain" description="PpiC" evidence="2">
    <location>
        <begin position="157"/>
        <end position="275"/>
    </location>
</feature>
<accession>A0A2N7PI32</accession>
<dbReference type="Pfam" id="PF13145">
    <property type="entry name" value="Rotamase_2"/>
    <property type="match status" value="1"/>
</dbReference>
<evidence type="ECO:0000259" key="2">
    <source>
        <dbReference type="Pfam" id="PF13145"/>
    </source>
</evidence>
<evidence type="ECO:0000313" key="3">
    <source>
        <dbReference type="EMBL" id="PMP61037.1"/>
    </source>
</evidence>
<dbReference type="Gene3D" id="3.10.50.40">
    <property type="match status" value="1"/>
</dbReference>
<dbReference type="AlphaFoldDB" id="A0A2N7PI32"/>
<dbReference type="PANTHER" id="PTHR47637:SF1">
    <property type="entry name" value="CHAPERONE SURA"/>
    <property type="match status" value="1"/>
</dbReference>
<evidence type="ECO:0000313" key="4">
    <source>
        <dbReference type="Proteomes" id="UP000235731"/>
    </source>
</evidence>
<dbReference type="SUPFAM" id="SSF54534">
    <property type="entry name" value="FKBP-like"/>
    <property type="match status" value="1"/>
</dbReference>
<comment type="caution">
    <text evidence="3">The sequence shown here is derived from an EMBL/GenBank/DDBJ whole genome shotgun (WGS) entry which is preliminary data.</text>
</comment>
<sequence>MLLFLLNRNFLQMKRIGWLVLILFFVKVSPLFAEKVVNKIVAVVGDEVLTLYELDKMAEPYYKTFFKPGMDPLEIETLKKRIRKEILDQWIEDTLIGLEAKKYNIKVSDEEVEAYLKETLKGNSSSTVINRALKDRLRDQLRKIKLIQVMVRDKVAIPEEELKEAYKDFVKNYDPEPKYELEILVIKEEILVKEVYEEVLQGKSFRAVKEAYKDQINYIREVFKEGELDKSILSELKKLQPGEVLSPKKSGEVFQIIKLVKRESGTPPTYEEVREQLYEKLFQKKAQSYLEKWIKELKESKFIKIYL</sequence>
<dbReference type="GO" id="GO:0003755">
    <property type="term" value="F:peptidyl-prolyl cis-trans isomerase activity"/>
    <property type="evidence" value="ECO:0007669"/>
    <property type="project" value="InterPro"/>
</dbReference>
<evidence type="ECO:0000256" key="1">
    <source>
        <dbReference type="ARBA" id="ARBA00022729"/>
    </source>
</evidence>
<name>A0A2N7PI32_9BACT</name>
<dbReference type="Pfam" id="PF13624">
    <property type="entry name" value="SurA_N_3"/>
    <property type="match status" value="1"/>
</dbReference>
<dbReference type="SUPFAM" id="SSF109998">
    <property type="entry name" value="Triger factor/SurA peptide-binding domain-like"/>
    <property type="match status" value="1"/>
</dbReference>
<gene>
    <name evidence="3" type="ORF">C0197_06255</name>
</gene>
<protein>
    <recommendedName>
        <fullName evidence="2">PpiC domain-containing protein</fullName>
    </recommendedName>
</protein>
<dbReference type="InterPro" id="IPR027304">
    <property type="entry name" value="Trigger_fact/SurA_dom_sf"/>
</dbReference>
<dbReference type="Proteomes" id="UP000235731">
    <property type="component" value="Unassembled WGS sequence"/>
</dbReference>
<dbReference type="InterPro" id="IPR046357">
    <property type="entry name" value="PPIase_dom_sf"/>
</dbReference>
<proteinExistence type="predicted"/>
<dbReference type="Gene3D" id="1.10.4030.10">
    <property type="entry name" value="Porin chaperone SurA, peptide-binding domain"/>
    <property type="match status" value="1"/>
</dbReference>
<dbReference type="InterPro" id="IPR050280">
    <property type="entry name" value="OMP_Chaperone_SurA"/>
</dbReference>
<dbReference type="EMBL" id="PNIE01000094">
    <property type="protein sequence ID" value="PMP61037.1"/>
    <property type="molecule type" value="Genomic_DNA"/>
</dbReference>
<dbReference type="InterPro" id="IPR000297">
    <property type="entry name" value="PPIase_PpiC"/>
</dbReference>